<feature type="region of interest" description="Disordered" evidence="1">
    <location>
        <begin position="55"/>
        <end position="380"/>
    </location>
</feature>
<comment type="caution">
    <text evidence="2">The sequence shown here is derived from an EMBL/GenBank/DDBJ whole genome shotgun (WGS) entry which is preliminary data.</text>
</comment>
<dbReference type="Proteomes" id="UP000006757">
    <property type="component" value="Unassembled WGS sequence"/>
</dbReference>
<dbReference type="STRING" id="1220162.K1W9D8"/>
<feature type="compositionally biased region" description="Low complexity" evidence="1">
    <location>
        <begin position="231"/>
        <end position="263"/>
    </location>
</feature>
<accession>K1W9D8</accession>
<keyword evidence="3" id="KW-1185">Reference proteome</keyword>
<gene>
    <name evidence="2" type="ORF">A1Q2_07464</name>
</gene>
<evidence type="ECO:0000313" key="3">
    <source>
        <dbReference type="Proteomes" id="UP000006757"/>
    </source>
</evidence>
<proteinExistence type="predicted"/>
<feature type="compositionally biased region" description="Basic and acidic residues" evidence="1">
    <location>
        <begin position="71"/>
        <end position="107"/>
    </location>
</feature>
<dbReference type="EMBL" id="AMBO01000392">
    <property type="protein sequence ID" value="EKC98233.1"/>
    <property type="molecule type" value="Genomic_DNA"/>
</dbReference>
<reference evidence="2 3" key="1">
    <citation type="journal article" date="2012" name="Eukaryot. Cell">
        <title>Genome sequence of the Trichosporon asahii environmental strain CBS 8904.</title>
        <authorList>
            <person name="Yang R.Y."/>
            <person name="Li H.T."/>
            <person name="Zhu H."/>
            <person name="Zhou G.P."/>
            <person name="Wang M."/>
            <person name="Wang L."/>
        </authorList>
    </citation>
    <scope>NUCLEOTIDE SEQUENCE [LARGE SCALE GENOMIC DNA]</scope>
    <source>
        <strain evidence="2 3">CBS 8904</strain>
    </source>
</reference>
<feature type="compositionally biased region" description="Polar residues" evidence="1">
    <location>
        <begin position="9"/>
        <end position="19"/>
    </location>
</feature>
<feature type="compositionally biased region" description="Low complexity" evidence="1">
    <location>
        <begin position="308"/>
        <end position="320"/>
    </location>
</feature>
<evidence type="ECO:0000313" key="2">
    <source>
        <dbReference type="EMBL" id="EKC98233.1"/>
    </source>
</evidence>
<feature type="region of interest" description="Disordered" evidence="1">
    <location>
        <begin position="1"/>
        <end position="39"/>
    </location>
</feature>
<feature type="compositionally biased region" description="Basic and acidic residues" evidence="1">
    <location>
        <begin position="117"/>
        <end position="178"/>
    </location>
</feature>
<dbReference type="OMA" id="DPASTMM"/>
<dbReference type="AlphaFoldDB" id="K1W9D8"/>
<evidence type="ECO:0000256" key="1">
    <source>
        <dbReference type="SAM" id="MobiDB-lite"/>
    </source>
</evidence>
<sequence>MLSPEARSNLRQAETTANRAPTGPGGLPPYSERDPDPASTMMLERRLASELNELGGLSGFCVESTDPDYLDGIRETRDENESRRFSAGEAGERRSPIEERNRNENAARRLSMPVLPVRRDERREPRRAETDRDRDRDVARDARPREQRREPARGTRREVRDQRDAALRDRRESREAQLRRPSGAHRFSRSGSEARDTPRRSGNSIEFIQPRQRRSTASPTTNSHPPPPTRAPSTPATPAAPAETPVSPTTPNTPSGAPPTALRTPPPLPPRPPVHRASSWLPHPPPLPRIDTESLLEQSPMGAGSGSGSASPRSSASESPVTPVTPVMARAPSPPAYATLDPRAVTRSPPTTSLNVRPRRSLRNPSAPHAPPTLPPVNRLGTRADQRTMGDLMSDIVPVAGSGAGLGLGSPSGYAYGGESVCVPAAISPLGEDMVIPASERYGERYAALAGNAHAAATGNGGRIKNLMKRWSGGNRRMAAA</sequence>
<dbReference type="InParanoid" id="K1W9D8"/>
<organism evidence="2 3">
    <name type="scientific">Trichosporon asahii var. asahii (strain CBS 8904)</name>
    <name type="common">Yeast</name>
    <dbReference type="NCBI Taxonomy" id="1220162"/>
    <lineage>
        <taxon>Eukaryota</taxon>
        <taxon>Fungi</taxon>
        <taxon>Dikarya</taxon>
        <taxon>Basidiomycota</taxon>
        <taxon>Agaricomycotina</taxon>
        <taxon>Tremellomycetes</taxon>
        <taxon>Trichosporonales</taxon>
        <taxon>Trichosporonaceae</taxon>
        <taxon>Trichosporon</taxon>
    </lineage>
</organism>
<name>K1W9D8_TRIAC</name>
<protein>
    <submittedName>
        <fullName evidence="2">F5/8 type C domain protein</fullName>
    </submittedName>
</protein>
<dbReference type="HOGENOM" id="CLU_567640_0_0_1"/>